<evidence type="ECO:0000256" key="5">
    <source>
        <dbReference type="RuleBase" id="RU361187"/>
    </source>
</evidence>
<keyword evidence="7" id="KW-0472">Membrane</keyword>
<evidence type="ECO:0000256" key="1">
    <source>
        <dbReference type="ARBA" id="ARBA00004834"/>
    </source>
</evidence>
<accession>A0ABX2A1G5</accession>
<dbReference type="GO" id="GO:0046558">
    <property type="term" value="F:arabinan endo-1,5-alpha-L-arabinosidase activity"/>
    <property type="evidence" value="ECO:0007669"/>
    <property type="project" value="UniProtKB-EC"/>
</dbReference>
<evidence type="ECO:0000256" key="6">
    <source>
        <dbReference type="SAM" id="MobiDB-lite"/>
    </source>
</evidence>
<dbReference type="Proteomes" id="UP000757540">
    <property type="component" value="Unassembled WGS sequence"/>
</dbReference>
<dbReference type="InterPro" id="IPR006710">
    <property type="entry name" value="Glyco_hydro_43"/>
</dbReference>
<evidence type="ECO:0000313" key="9">
    <source>
        <dbReference type="Proteomes" id="UP000757540"/>
    </source>
</evidence>
<keyword evidence="4 5" id="KW-0326">Glycosidase</keyword>
<name>A0ABX2A1G5_9MICO</name>
<feature type="region of interest" description="Disordered" evidence="6">
    <location>
        <begin position="1"/>
        <end position="39"/>
    </location>
</feature>
<dbReference type="InterPro" id="IPR023296">
    <property type="entry name" value="Glyco_hydro_beta-prop_sf"/>
</dbReference>
<reference evidence="8 9" key="1">
    <citation type="submission" date="2020-05" db="EMBL/GenBank/DDBJ databases">
        <title>Genomic Encyclopedia of Type Strains, Phase III (KMG-III): the genomes of soil and plant-associated and newly described type strains.</title>
        <authorList>
            <person name="Whitman W."/>
        </authorList>
    </citation>
    <scope>NUCLEOTIDE SEQUENCE [LARGE SCALE GENOMIC DNA]</scope>
    <source>
        <strain evidence="8 9">KCTC 19046</strain>
    </source>
</reference>
<dbReference type="Gene3D" id="2.115.10.20">
    <property type="entry name" value="Glycosyl hydrolase domain, family 43"/>
    <property type="match status" value="1"/>
</dbReference>
<sequence>MVSDDAARPSAGPGSRDSDPTTRPAEQDTPSGPTGARPPRRRRALVLLLAGVGLLAVAAVVAILVLRPGSGPRELELTGDLATHDPALVVGQEGEPWFVYSTGDPGRGLGAPMVHRSDDDGATWERVGPAWEASEDPQWVRDSIDGVEHYWAPELFEHDGTWYLYYSASTFGSNTSAIGLATSPTLDPADPDYGWTHQGPVWRSQAGETNYNAIDPGIVEDADGDPWMFFGSFWGGIQVVPLEWPSGMPAQGAEPVVVATRSGVPENQIEAPFVVERDGYFYLFVSWGKCCSGTDSTYSIHVGRSPSVTGPFLDADGKDMARGGGTRVLGTDGSMIGPGGQSLDQGHLAYHYYDGDAGGMFRLAITELDWVDGWPVAVP</sequence>
<evidence type="ECO:0000256" key="3">
    <source>
        <dbReference type="ARBA" id="ARBA00022801"/>
    </source>
</evidence>
<keyword evidence="9" id="KW-1185">Reference proteome</keyword>
<evidence type="ECO:0000256" key="7">
    <source>
        <dbReference type="SAM" id="Phobius"/>
    </source>
</evidence>
<evidence type="ECO:0000313" key="8">
    <source>
        <dbReference type="EMBL" id="NOV96401.1"/>
    </source>
</evidence>
<comment type="similarity">
    <text evidence="2 5">Belongs to the glycosyl hydrolase 43 family.</text>
</comment>
<gene>
    <name evidence="8" type="ORF">HDG69_000954</name>
</gene>
<dbReference type="CDD" id="cd08998">
    <property type="entry name" value="GH43_Arb43a-like"/>
    <property type="match status" value="1"/>
</dbReference>
<dbReference type="InterPro" id="IPR050727">
    <property type="entry name" value="GH43_arabinanases"/>
</dbReference>
<keyword evidence="7" id="KW-0812">Transmembrane</keyword>
<keyword evidence="3 5" id="KW-0378">Hydrolase</keyword>
<comment type="caution">
    <text evidence="8">The sequence shown here is derived from an EMBL/GenBank/DDBJ whole genome shotgun (WGS) entry which is preliminary data.</text>
</comment>
<organism evidence="8 9">
    <name type="scientific">Isoptericola halotolerans</name>
    <dbReference type="NCBI Taxonomy" id="300560"/>
    <lineage>
        <taxon>Bacteria</taxon>
        <taxon>Bacillati</taxon>
        <taxon>Actinomycetota</taxon>
        <taxon>Actinomycetes</taxon>
        <taxon>Micrococcales</taxon>
        <taxon>Promicromonosporaceae</taxon>
        <taxon>Isoptericola</taxon>
    </lineage>
</organism>
<feature type="transmembrane region" description="Helical" evidence="7">
    <location>
        <begin position="44"/>
        <end position="66"/>
    </location>
</feature>
<evidence type="ECO:0000256" key="2">
    <source>
        <dbReference type="ARBA" id="ARBA00009865"/>
    </source>
</evidence>
<proteinExistence type="inferred from homology"/>
<dbReference type="RefSeq" id="WP_171782587.1">
    <property type="nucleotide sequence ID" value="NZ_BAAAML010000002.1"/>
</dbReference>
<comment type="pathway">
    <text evidence="1">Glycan metabolism; L-arabinan degradation.</text>
</comment>
<protein>
    <submittedName>
        <fullName evidence="8">Arabinan endo-1,5-alpha-L-arabinosidase</fullName>
        <ecNumber evidence="8">3.2.1.99</ecNumber>
    </submittedName>
</protein>
<dbReference type="PANTHER" id="PTHR43301">
    <property type="entry name" value="ARABINAN ENDO-1,5-ALPHA-L-ARABINOSIDASE"/>
    <property type="match status" value="1"/>
</dbReference>
<evidence type="ECO:0000256" key="4">
    <source>
        <dbReference type="ARBA" id="ARBA00023295"/>
    </source>
</evidence>
<dbReference type="EC" id="3.2.1.99" evidence="8"/>
<keyword evidence="7" id="KW-1133">Transmembrane helix</keyword>
<dbReference type="SUPFAM" id="SSF75005">
    <property type="entry name" value="Arabinanase/levansucrase/invertase"/>
    <property type="match status" value="1"/>
</dbReference>
<dbReference type="EMBL" id="JABEZU010000001">
    <property type="protein sequence ID" value="NOV96401.1"/>
    <property type="molecule type" value="Genomic_DNA"/>
</dbReference>
<dbReference type="Pfam" id="PF04616">
    <property type="entry name" value="Glyco_hydro_43"/>
    <property type="match status" value="1"/>
</dbReference>
<dbReference type="PANTHER" id="PTHR43301:SF3">
    <property type="entry name" value="ARABINAN ENDO-1,5-ALPHA-L-ARABINOSIDASE A-RELATED"/>
    <property type="match status" value="1"/>
</dbReference>